<sequence>MRLSPRLIVSVITLSVLGLARIASGAEDSCGGEGVRWLVGVLKRISSFLAGLLVIVSVIFIIIAAFNFLTSGGNEEKVSSARKSLLYAVVAIVVAAAAFFIPVVVLDILNIDIPACETPTFPSGVDV</sequence>
<feature type="transmembrane region" description="Helical" evidence="1">
    <location>
        <begin position="49"/>
        <end position="73"/>
    </location>
</feature>
<dbReference type="Pfam" id="PF18895">
    <property type="entry name" value="T4SS_pilin"/>
    <property type="match status" value="1"/>
</dbReference>
<dbReference type="InterPro" id="IPR043993">
    <property type="entry name" value="T4SS_pilin"/>
</dbReference>
<organism evidence="2 3">
    <name type="scientific">Candidatus Jorgensenbacteria bacterium GW2011_GWC1_48_8</name>
    <dbReference type="NCBI Taxonomy" id="1618666"/>
    <lineage>
        <taxon>Bacteria</taxon>
        <taxon>Candidatus Joergenseniibacteriota</taxon>
    </lineage>
</organism>
<gene>
    <name evidence="2" type="ORF">UY32_C0001G0006</name>
</gene>
<keyword evidence="1" id="KW-1133">Transmembrane helix</keyword>
<feature type="transmembrane region" description="Helical" evidence="1">
    <location>
        <begin position="85"/>
        <end position="106"/>
    </location>
</feature>
<evidence type="ECO:0000313" key="2">
    <source>
        <dbReference type="EMBL" id="KKU99371.1"/>
    </source>
</evidence>
<keyword evidence="1" id="KW-0472">Membrane</keyword>
<protein>
    <recommendedName>
        <fullName evidence="4">TrbC/VIRB2 family protein</fullName>
    </recommendedName>
</protein>
<evidence type="ECO:0000256" key="1">
    <source>
        <dbReference type="SAM" id="Phobius"/>
    </source>
</evidence>
<evidence type="ECO:0008006" key="4">
    <source>
        <dbReference type="Google" id="ProtNLM"/>
    </source>
</evidence>
<comment type="caution">
    <text evidence="2">The sequence shown here is derived from an EMBL/GenBank/DDBJ whole genome shotgun (WGS) entry which is preliminary data.</text>
</comment>
<dbReference type="EMBL" id="LCPO01000001">
    <property type="protein sequence ID" value="KKU99371.1"/>
    <property type="molecule type" value="Genomic_DNA"/>
</dbReference>
<name>A0A0G1UZ74_9BACT</name>
<keyword evidence="1" id="KW-0812">Transmembrane</keyword>
<accession>A0A0G1UZ74</accession>
<dbReference type="AlphaFoldDB" id="A0A0G1UZ74"/>
<proteinExistence type="predicted"/>
<reference evidence="2 3" key="1">
    <citation type="journal article" date="2015" name="Nature">
        <title>rRNA introns, odd ribosomes, and small enigmatic genomes across a large radiation of phyla.</title>
        <authorList>
            <person name="Brown C.T."/>
            <person name="Hug L.A."/>
            <person name="Thomas B.C."/>
            <person name="Sharon I."/>
            <person name="Castelle C.J."/>
            <person name="Singh A."/>
            <person name="Wilkins M.J."/>
            <person name="Williams K.H."/>
            <person name="Banfield J.F."/>
        </authorList>
    </citation>
    <scope>NUCLEOTIDE SEQUENCE [LARGE SCALE GENOMIC DNA]</scope>
</reference>
<evidence type="ECO:0000313" key="3">
    <source>
        <dbReference type="Proteomes" id="UP000034600"/>
    </source>
</evidence>
<dbReference type="Proteomes" id="UP000034600">
    <property type="component" value="Unassembled WGS sequence"/>
</dbReference>